<sequence>MADELFSPVPRGFRGRVALPLQLWGAGYWSCYPPRRLGRAGGLQQPCYAGTDRQESGDPLSMLQKSLFLCRTSRRLLLLLDPIIITMANARCPGY</sequence>
<dbReference type="Proteomes" id="UP000253664">
    <property type="component" value="Unassembled WGS sequence"/>
</dbReference>
<keyword evidence="2" id="KW-1185">Reference proteome</keyword>
<dbReference type="EMBL" id="LKCN02000001">
    <property type="protein sequence ID" value="RCI16844.1"/>
    <property type="molecule type" value="Genomic_DNA"/>
</dbReference>
<accession>A0A367LQV5</accession>
<proteinExistence type="predicted"/>
<name>A0A367LQV5_9HYPO</name>
<dbReference type="AlphaFoldDB" id="A0A367LQV5"/>
<evidence type="ECO:0000313" key="2">
    <source>
        <dbReference type="Proteomes" id="UP000253664"/>
    </source>
</evidence>
<protein>
    <submittedName>
        <fullName evidence="1">Uncharacterized protein</fullName>
    </submittedName>
</protein>
<comment type="caution">
    <text evidence="1">The sequence shown here is derived from an EMBL/GenBank/DDBJ whole genome shotgun (WGS) entry which is preliminary data.</text>
</comment>
<reference evidence="1 2" key="1">
    <citation type="journal article" date="2015" name="BMC Genomics">
        <title>Insights from the genome of Ophiocordyceps polyrhachis-furcata to pathogenicity and host specificity in insect fungi.</title>
        <authorList>
            <person name="Wichadakul D."/>
            <person name="Kobmoo N."/>
            <person name="Ingsriswang S."/>
            <person name="Tangphatsornruang S."/>
            <person name="Chantasingh D."/>
            <person name="Luangsa-ard J.J."/>
            <person name="Eurwilaichitr L."/>
        </authorList>
    </citation>
    <scope>NUCLEOTIDE SEQUENCE [LARGE SCALE GENOMIC DNA]</scope>
    <source>
        <strain evidence="1 2">BCC 54312</strain>
    </source>
</reference>
<evidence type="ECO:0000313" key="1">
    <source>
        <dbReference type="EMBL" id="RCI16844.1"/>
    </source>
</evidence>
<dbReference type="OrthoDB" id="10617163at2759"/>
<organism evidence="1 2">
    <name type="scientific">Ophiocordyceps polyrhachis-furcata BCC 54312</name>
    <dbReference type="NCBI Taxonomy" id="1330021"/>
    <lineage>
        <taxon>Eukaryota</taxon>
        <taxon>Fungi</taxon>
        <taxon>Dikarya</taxon>
        <taxon>Ascomycota</taxon>
        <taxon>Pezizomycotina</taxon>
        <taxon>Sordariomycetes</taxon>
        <taxon>Hypocreomycetidae</taxon>
        <taxon>Hypocreales</taxon>
        <taxon>Ophiocordycipitaceae</taxon>
        <taxon>Ophiocordyceps</taxon>
    </lineage>
</organism>
<feature type="non-terminal residue" evidence="1">
    <location>
        <position position="95"/>
    </location>
</feature>
<gene>
    <name evidence="1" type="ORF">L249_3032</name>
</gene>